<evidence type="ECO:0000256" key="2">
    <source>
        <dbReference type="SAM" id="Coils"/>
    </source>
</evidence>
<dbReference type="Pfam" id="PF13828">
    <property type="entry name" value="DUF4190"/>
    <property type="match status" value="1"/>
</dbReference>
<proteinExistence type="predicted"/>
<evidence type="ECO:0000313" key="7">
    <source>
        <dbReference type="EMBL" id="MFC4511906.1"/>
    </source>
</evidence>
<protein>
    <submittedName>
        <fullName evidence="7">DUF4190 domain-containing protein</fullName>
    </submittedName>
</protein>
<keyword evidence="8" id="KW-1185">Reference proteome</keyword>
<evidence type="ECO:0000313" key="8">
    <source>
        <dbReference type="Proteomes" id="UP001595990"/>
    </source>
</evidence>
<dbReference type="Proteomes" id="UP001595990">
    <property type="component" value="Unassembled WGS sequence"/>
</dbReference>
<dbReference type="Pfam" id="PF11611">
    <property type="entry name" value="DUF4352"/>
    <property type="match status" value="1"/>
</dbReference>
<reference evidence="8" key="1">
    <citation type="journal article" date="2019" name="Int. J. Syst. Evol. Microbiol.">
        <title>The Global Catalogue of Microorganisms (GCM) 10K type strain sequencing project: providing services to taxonomists for standard genome sequencing and annotation.</title>
        <authorList>
            <consortium name="The Broad Institute Genomics Platform"/>
            <consortium name="The Broad Institute Genome Sequencing Center for Infectious Disease"/>
            <person name="Wu L."/>
            <person name="Ma J."/>
        </authorList>
    </citation>
    <scope>NUCLEOTIDE SEQUENCE [LARGE SCALE GENOMIC DNA]</scope>
    <source>
        <strain evidence="8">CECT 8064</strain>
    </source>
</reference>
<feature type="region of interest" description="Disordered" evidence="3">
    <location>
        <begin position="1"/>
        <end position="40"/>
    </location>
</feature>
<dbReference type="InterPro" id="IPR025241">
    <property type="entry name" value="DUF4190"/>
</dbReference>
<evidence type="ECO:0000256" key="3">
    <source>
        <dbReference type="SAM" id="MobiDB-lite"/>
    </source>
</evidence>
<keyword evidence="1" id="KW-0732">Signal</keyword>
<organism evidence="7 8">
    <name type="scientific">Streptomyces ehimensis</name>
    <dbReference type="NCBI Taxonomy" id="68195"/>
    <lineage>
        <taxon>Bacteria</taxon>
        <taxon>Bacillati</taxon>
        <taxon>Actinomycetota</taxon>
        <taxon>Actinomycetes</taxon>
        <taxon>Kitasatosporales</taxon>
        <taxon>Streptomycetaceae</taxon>
        <taxon>Streptomyces</taxon>
    </lineage>
</organism>
<gene>
    <name evidence="7" type="ORF">ACFPEN_03045</name>
</gene>
<name>A0ABV9BAW4_9ACTN</name>
<dbReference type="InterPro" id="IPR029051">
    <property type="entry name" value="DUF4352"/>
</dbReference>
<keyword evidence="4" id="KW-0472">Membrane</keyword>
<dbReference type="Gene3D" id="2.60.40.1240">
    <property type="match status" value="1"/>
</dbReference>
<dbReference type="EMBL" id="JBHSFS010000001">
    <property type="protein sequence ID" value="MFC4511906.1"/>
    <property type="molecule type" value="Genomic_DNA"/>
</dbReference>
<feature type="transmembrane region" description="Helical" evidence="4">
    <location>
        <begin position="113"/>
        <end position="136"/>
    </location>
</feature>
<evidence type="ECO:0000259" key="6">
    <source>
        <dbReference type="Pfam" id="PF13828"/>
    </source>
</evidence>
<keyword evidence="4" id="KW-1133">Transmembrane helix</keyword>
<evidence type="ECO:0000259" key="5">
    <source>
        <dbReference type="Pfam" id="PF11611"/>
    </source>
</evidence>
<feature type="transmembrane region" description="Helical" evidence="4">
    <location>
        <begin position="84"/>
        <end position="101"/>
    </location>
</feature>
<dbReference type="InterPro" id="IPR029050">
    <property type="entry name" value="Immunoprotect_excell_Ig-like"/>
</dbReference>
<dbReference type="RefSeq" id="WP_417922151.1">
    <property type="nucleotide sequence ID" value="NZ_JBHSFS010000001.1"/>
</dbReference>
<feature type="domain" description="DUF4352" evidence="5">
    <location>
        <begin position="183"/>
        <end position="286"/>
    </location>
</feature>
<keyword evidence="2" id="KW-0175">Coiled coil</keyword>
<evidence type="ECO:0000256" key="1">
    <source>
        <dbReference type="ARBA" id="ARBA00022729"/>
    </source>
</evidence>
<comment type="caution">
    <text evidence="7">The sequence shown here is derived from an EMBL/GenBank/DDBJ whole genome shotgun (WGS) entry which is preliminary data.</text>
</comment>
<accession>A0ABV9BAW4</accession>
<keyword evidence="4" id="KW-0812">Transmembrane</keyword>
<feature type="transmembrane region" description="Helical" evidence="4">
    <location>
        <begin position="58"/>
        <end position="78"/>
    </location>
</feature>
<feature type="domain" description="DUF4190" evidence="6">
    <location>
        <begin position="59"/>
        <end position="125"/>
    </location>
</feature>
<feature type="coiled-coil region" evidence="2">
    <location>
        <begin position="141"/>
        <end position="170"/>
    </location>
</feature>
<evidence type="ECO:0000256" key="4">
    <source>
        <dbReference type="SAM" id="Phobius"/>
    </source>
</evidence>
<sequence length="300" mass="31229">MSMPTPPGDQNPVGQAPTGQAPAGQVPTGQDPWGPRPAGPAPSYWPPYPIPVPQPRNGMGITALVLGLTGVVLGLTVLLFWLSWLPALLAVVFGFVGLSYARRGLATNKAMALAGVILGGVGLLISAGVGVFFVVVAKEVADDGRAEAARVKAEAAAEEEKEKAEEKARHLSFGQSYTFENGLKVTVAKPQPFDPREPVFGHAEGNKAVEVTVTVVNTGTERLSVESGLPSVNDANGASTELVIDGSGRQKVLTGYVLPGKEAVGKYAFSLPSDAAGKAEVEFTPDAKRWANAYWSGPTS</sequence>